<dbReference type="InterPro" id="IPR002549">
    <property type="entry name" value="AI-2E-like"/>
</dbReference>
<dbReference type="WBParaSite" id="nOo.2.0.1.t05955-RA">
    <property type="protein sequence ID" value="nOo.2.0.1.t05955-RA"/>
    <property type="gene ID" value="nOo.2.0.1.g05955"/>
</dbReference>
<name>A0A182ED07_ONCOC</name>
<feature type="transmembrane region" description="Helical" evidence="6">
    <location>
        <begin position="20"/>
        <end position="40"/>
    </location>
</feature>
<organism evidence="13">
    <name type="scientific">Onchocerca ochengi</name>
    <name type="common">Filarial nematode worm</name>
    <dbReference type="NCBI Taxonomy" id="42157"/>
    <lineage>
        <taxon>Eukaryota</taxon>
        <taxon>Metazoa</taxon>
        <taxon>Ecdysozoa</taxon>
        <taxon>Nematoda</taxon>
        <taxon>Chromadorea</taxon>
        <taxon>Rhabditida</taxon>
        <taxon>Spirurina</taxon>
        <taxon>Spiruromorpha</taxon>
        <taxon>Filarioidea</taxon>
        <taxon>Onchocercidae</taxon>
        <taxon>Onchocerca</taxon>
    </lineage>
</organism>
<feature type="transmembrane region" description="Helical" evidence="6">
    <location>
        <begin position="211"/>
        <end position="229"/>
    </location>
</feature>
<dbReference type="WBParaSite" id="nOo.2.0.1.t04234-RA">
    <property type="protein sequence ID" value="nOo.2.0.1.t04234-RA"/>
    <property type="gene ID" value="nOo.2.0.1.g04234"/>
</dbReference>
<keyword evidence="4 6" id="KW-1133">Transmembrane helix</keyword>
<feature type="transmembrane region" description="Helical" evidence="6">
    <location>
        <begin position="47"/>
        <end position="65"/>
    </location>
</feature>
<dbReference type="PANTHER" id="PTHR21716:SF4">
    <property type="entry name" value="TRANSMEMBRANE PROTEIN 245"/>
    <property type="match status" value="1"/>
</dbReference>
<dbReference type="AlphaFoldDB" id="A0A182ED07"/>
<feature type="transmembrane region" description="Helical" evidence="6">
    <location>
        <begin position="665"/>
        <end position="685"/>
    </location>
</feature>
<comment type="subcellular location">
    <subcellularLocation>
        <location evidence="1">Membrane</location>
        <topology evidence="1">Multi-pass membrane protein</topology>
    </subcellularLocation>
</comment>
<dbReference type="PANTHER" id="PTHR21716">
    <property type="entry name" value="TRANSMEMBRANE PROTEIN"/>
    <property type="match status" value="1"/>
</dbReference>
<dbReference type="OrthoDB" id="5970161at2759"/>
<evidence type="ECO:0000256" key="1">
    <source>
        <dbReference type="ARBA" id="ARBA00004141"/>
    </source>
</evidence>
<evidence type="ECO:0000256" key="6">
    <source>
        <dbReference type="SAM" id="Phobius"/>
    </source>
</evidence>
<reference evidence="7 10" key="2">
    <citation type="submission" date="2018-08" db="EMBL/GenBank/DDBJ databases">
        <authorList>
            <person name="Laetsch R D."/>
            <person name="Stevens L."/>
            <person name="Kumar S."/>
            <person name="Blaxter L. M."/>
        </authorList>
    </citation>
    <scope>NUCLEOTIDE SEQUENCE [LARGE SCALE GENOMIC DNA]</scope>
</reference>
<sequence>MSLMDQLMSSSDRWIALQFAFYNALLLTLTGICLTGLYAVYKMMYMFLTPLLWATLIGTILFPFKKRFNNAISGWLSKVDNEGKPLLVAVILMPYDAFISATDLFLIHLARREGIIMLGAYLVLKILNHITFVALLHFLGDLYQNTDYIILFCSRTWVSILMILYFAAFVGWFFVQDQHSMNKKLARLISVPLWFFGIAKVSNFFGPFNVVVMSGISATLIIIASGILIREEVKADNPEKTGYVSLKNADQKLIEDKKEKTFDQELTGDFYLQAILGLSALEFAVQHDFVSVCVLFLAIFTVMRKIGMEINVQIDLTKKCCAIWNLFLENMQQFIHVTIAGTIRNYFKFIFSSDQMMKNSLRKAVDDFSTFLVMLLLIFGSLFITVIVVFQVHGEIAHLTRLSANLLSQQPDWILDYARNYTGNQLEKSNIDDYIEQGYLKGREWLAANVRSFVGTQDPVKGELLEKEVVELMDKLYKMWEERDDTSISSSSSATKDWMSQLEVFTSISMLKEEVVELVRANVDTIMKLAQSIWSFTAANISTLGTILFTILAIVINFGLEIFNFFIEITVFLTALYYLLASSQDIWLPIKCLRDALPSSHDTDSGFSYIIPAIEKAISGVFVLSAKMSLFYVLAAIFASIPVVAPCIVCIFGFVELYFAEHETAAAILFVLMSLAPKAFAETAFYNELKMVKWVVLKQCDTRKSGVRFRQKAFRGSEVFERRNDDTFTFTIFRLKLCDADFTLGSHPYVTGLAIIGGMYWLGLQGAIIGPILLCSMIVLLNVYAQFAHA</sequence>
<keyword evidence="5 6" id="KW-0472">Membrane</keyword>
<feature type="transmembrane region" description="Helical" evidence="6">
    <location>
        <begin position="630"/>
        <end position="659"/>
    </location>
</feature>
<feature type="transmembrane region" description="Helical" evidence="6">
    <location>
        <begin position="742"/>
        <end position="762"/>
    </location>
</feature>
<dbReference type="EMBL" id="UYRW01001725">
    <property type="protein sequence ID" value="VDK80223.1"/>
    <property type="molecule type" value="Genomic_DNA"/>
</dbReference>
<feature type="transmembrane region" description="Helical" evidence="6">
    <location>
        <begin position="768"/>
        <end position="785"/>
    </location>
</feature>
<evidence type="ECO:0000256" key="4">
    <source>
        <dbReference type="ARBA" id="ARBA00022989"/>
    </source>
</evidence>
<feature type="transmembrane region" description="Helical" evidence="6">
    <location>
        <begin position="148"/>
        <end position="173"/>
    </location>
</feature>
<proteinExistence type="inferred from homology"/>
<evidence type="ECO:0000313" key="10">
    <source>
        <dbReference type="Proteomes" id="UP000271087"/>
    </source>
</evidence>
<evidence type="ECO:0000313" key="9">
    <source>
        <dbReference type="EMBL" id="VDK80223.1"/>
    </source>
</evidence>
<dbReference type="WBParaSite" id="nOo.2.0.1.t01618-RA">
    <property type="protein sequence ID" value="nOo.2.0.1.t01618-RA"/>
    <property type="gene ID" value="nOo.2.0.1.g01618"/>
</dbReference>
<comment type="similarity">
    <text evidence="2">Belongs to the autoinducer-2 exporter (AI-2E) (TC 2.A.86) family.</text>
</comment>
<evidence type="ECO:0000256" key="5">
    <source>
        <dbReference type="ARBA" id="ARBA00023136"/>
    </source>
</evidence>
<protein>
    <submittedName>
        <fullName evidence="11 12">Transmembrane protein</fullName>
    </submittedName>
</protein>
<evidence type="ECO:0000313" key="13">
    <source>
        <dbReference type="WBParaSite" id="nOo.2.0.1.t05955-RA"/>
    </source>
</evidence>
<dbReference type="EMBL" id="UYRW01000921">
    <property type="protein sequence ID" value="VDK72319.1"/>
    <property type="molecule type" value="Genomic_DNA"/>
</dbReference>
<evidence type="ECO:0000256" key="3">
    <source>
        <dbReference type="ARBA" id="ARBA00022692"/>
    </source>
</evidence>
<feature type="transmembrane region" description="Helical" evidence="6">
    <location>
        <begin position="562"/>
        <end position="581"/>
    </location>
</feature>
<dbReference type="GO" id="GO:0016020">
    <property type="term" value="C:membrane"/>
    <property type="evidence" value="ECO:0007669"/>
    <property type="project" value="UniProtKB-SubCell"/>
</dbReference>
<feature type="transmembrane region" description="Helical" evidence="6">
    <location>
        <begin position="185"/>
        <end position="205"/>
    </location>
</feature>
<dbReference type="EMBL" id="UYRW01000212">
    <property type="protein sequence ID" value="VDK64546.1"/>
    <property type="molecule type" value="Genomic_DNA"/>
</dbReference>
<evidence type="ECO:0000256" key="2">
    <source>
        <dbReference type="ARBA" id="ARBA00009773"/>
    </source>
</evidence>
<accession>A0A182ED07</accession>
<feature type="transmembrane region" description="Helical" evidence="6">
    <location>
        <begin position="85"/>
        <end position="107"/>
    </location>
</feature>
<gene>
    <name evidence="7" type="ORF">NOO_LOCUS1618</name>
    <name evidence="8" type="ORF">NOO_LOCUS4234</name>
    <name evidence="9" type="ORF">NOO_LOCUS5955</name>
</gene>
<evidence type="ECO:0000313" key="7">
    <source>
        <dbReference type="EMBL" id="VDK64546.1"/>
    </source>
</evidence>
<keyword evidence="10" id="KW-1185">Reference proteome</keyword>
<evidence type="ECO:0000313" key="12">
    <source>
        <dbReference type="WBParaSite" id="nOo.2.0.1.t04234-RA"/>
    </source>
</evidence>
<reference evidence="11 12" key="1">
    <citation type="submission" date="2016-06" db="UniProtKB">
        <authorList>
            <consortium name="WormBaseParasite"/>
        </authorList>
    </citation>
    <scope>IDENTIFICATION</scope>
</reference>
<feature type="transmembrane region" description="Helical" evidence="6">
    <location>
        <begin position="114"/>
        <end position="136"/>
    </location>
</feature>
<keyword evidence="3 6" id="KW-0812">Transmembrane</keyword>
<dbReference type="Proteomes" id="UP000271087">
    <property type="component" value="Unassembled WGS sequence"/>
</dbReference>
<evidence type="ECO:0000313" key="8">
    <source>
        <dbReference type="EMBL" id="VDK72319.1"/>
    </source>
</evidence>
<evidence type="ECO:0000313" key="11">
    <source>
        <dbReference type="WBParaSite" id="nOo.2.0.1.t01618-RA"/>
    </source>
</evidence>
<feature type="transmembrane region" description="Helical" evidence="6">
    <location>
        <begin position="371"/>
        <end position="392"/>
    </location>
</feature>
<feature type="transmembrane region" description="Helical" evidence="6">
    <location>
        <begin position="533"/>
        <end position="556"/>
    </location>
</feature>